<gene>
    <name evidence="1" type="ORF">VB738_03410</name>
</gene>
<dbReference type="EMBL" id="JAYGHX010000002">
    <property type="protein sequence ID" value="MEA5390303.1"/>
    <property type="molecule type" value="Genomic_DNA"/>
</dbReference>
<proteinExistence type="predicted"/>
<accession>A0ABU5RRC2</accession>
<protein>
    <recommendedName>
        <fullName evidence="3">Hydrogenase maturation protease</fullName>
    </recommendedName>
</protein>
<keyword evidence="2" id="KW-1185">Reference proteome</keyword>
<evidence type="ECO:0000313" key="1">
    <source>
        <dbReference type="EMBL" id="MEA5390303.1"/>
    </source>
</evidence>
<sequence length="185" mass="18956">MSVSGFDAGPKGGLLLVGLGRQRELEGLAAVAARLAAAEGVALRQLAGAGGPDAGLAALRAAATGPWLAALPVDVGLPLERGGSWAEALGAWRQPCLLVLRGEQMDTGLPAAGAALLEHWRVPLAGLVQVGGDWEPMMRRCDGLPWLGWLPESGGECGAESEEAGAAMAALQQVLRGRWRVLQAA</sequence>
<dbReference type="RefSeq" id="WP_323304417.1">
    <property type="nucleotide sequence ID" value="NZ_JAYGHX010000002.1"/>
</dbReference>
<evidence type="ECO:0008006" key="3">
    <source>
        <dbReference type="Google" id="ProtNLM"/>
    </source>
</evidence>
<dbReference type="Proteomes" id="UP001304461">
    <property type="component" value="Unassembled WGS sequence"/>
</dbReference>
<organism evidence="1 2">
    <name type="scientific">Cyanobium gracile UHCC 0139</name>
    <dbReference type="NCBI Taxonomy" id="3110308"/>
    <lineage>
        <taxon>Bacteria</taxon>
        <taxon>Bacillati</taxon>
        <taxon>Cyanobacteriota</taxon>
        <taxon>Cyanophyceae</taxon>
        <taxon>Synechococcales</taxon>
        <taxon>Prochlorococcaceae</taxon>
        <taxon>Cyanobium</taxon>
    </lineage>
</organism>
<reference evidence="1 2" key="1">
    <citation type="submission" date="2023-12" db="EMBL/GenBank/DDBJ databases">
        <title>Baltic Sea Cyanobacteria.</title>
        <authorList>
            <person name="Delbaje E."/>
            <person name="Fewer D.P."/>
            <person name="Shishido T.K."/>
        </authorList>
    </citation>
    <scope>NUCLEOTIDE SEQUENCE [LARGE SCALE GENOMIC DNA]</scope>
    <source>
        <strain evidence="1 2">UHCC 0139</strain>
    </source>
</reference>
<comment type="caution">
    <text evidence="1">The sequence shown here is derived from an EMBL/GenBank/DDBJ whole genome shotgun (WGS) entry which is preliminary data.</text>
</comment>
<name>A0ABU5RRC2_9CYAN</name>
<evidence type="ECO:0000313" key="2">
    <source>
        <dbReference type="Proteomes" id="UP001304461"/>
    </source>
</evidence>